<proteinExistence type="predicted"/>
<comment type="caution">
    <text evidence="1">The sequence shown here is derived from an EMBL/GenBank/DDBJ whole genome shotgun (WGS) entry which is preliminary data.</text>
</comment>
<evidence type="ECO:0000313" key="2">
    <source>
        <dbReference type="Proteomes" id="UP001152888"/>
    </source>
</evidence>
<evidence type="ECO:0000313" key="1">
    <source>
        <dbReference type="EMBL" id="CAH2007763.1"/>
    </source>
</evidence>
<dbReference type="EMBL" id="CAKOFQ010007765">
    <property type="protein sequence ID" value="CAH2007763.1"/>
    <property type="molecule type" value="Genomic_DNA"/>
</dbReference>
<reference evidence="1" key="1">
    <citation type="submission" date="2022-03" db="EMBL/GenBank/DDBJ databases">
        <authorList>
            <person name="Sayadi A."/>
        </authorList>
    </citation>
    <scope>NUCLEOTIDE SEQUENCE</scope>
</reference>
<keyword evidence="2" id="KW-1185">Reference proteome</keyword>
<accession>A0A9P0M9A0</accession>
<sequence>MNFGILSDCNQQTVHPDPLKDGLVIVRFYI</sequence>
<name>A0A9P0M9A0_ACAOB</name>
<protein>
    <submittedName>
        <fullName evidence="1">Uncharacterized protein</fullName>
    </submittedName>
</protein>
<dbReference type="AlphaFoldDB" id="A0A9P0M9A0"/>
<gene>
    <name evidence="1" type="ORF">ACAOBT_LOCUS29827</name>
</gene>
<dbReference type="Proteomes" id="UP001152888">
    <property type="component" value="Unassembled WGS sequence"/>
</dbReference>
<organism evidence="1 2">
    <name type="scientific">Acanthoscelides obtectus</name>
    <name type="common">Bean weevil</name>
    <name type="synonym">Bruchus obtectus</name>
    <dbReference type="NCBI Taxonomy" id="200917"/>
    <lineage>
        <taxon>Eukaryota</taxon>
        <taxon>Metazoa</taxon>
        <taxon>Ecdysozoa</taxon>
        <taxon>Arthropoda</taxon>
        <taxon>Hexapoda</taxon>
        <taxon>Insecta</taxon>
        <taxon>Pterygota</taxon>
        <taxon>Neoptera</taxon>
        <taxon>Endopterygota</taxon>
        <taxon>Coleoptera</taxon>
        <taxon>Polyphaga</taxon>
        <taxon>Cucujiformia</taxon>
        <taxon>Chrysomeloidea</taxon>
        <taxon>Chrysomelidae</taxon>
        <taxon>Bruchinae</taxon>
        <taxon>Bruchini</taxon>
        <taxon>Acanthoscelides</taxon>
    </lineage>
</organism>